<reference evidence="13" key="1">
    <citation type="submission" date="2020-06" db="EMBL/GenBank/DDBJ databases">
        <authorList>
            <person name="Onetto C."/>
        </authorList>
    </citation>
    <scope>NUCLEOTIDE SEQUENCE</scope>
</reference>
<protein>
    <recommendedName>
        <fullName evidence="2">chitinase</fullName>
        <ecNumber evidence="2">3.2.1.14</ecNumber>
    </recommendedName>
</protein>
<evidence type="ECO:0000313" key="13">
    <source>
        <dbReference type="EMBL" id="CAD0111698.1"/>
    </source>
</evidence>
<dbReference type="EMBL" id="CAINUL010000014">
    <property type="protein sequence ID" value="CAD0111698.1"/>
    <property type="molecule type" value="Genomic_DNA"/>
</dbReference>
<feature type="domain" description="GH18" evidence="12">
    <location>
        <begin position="280"/>
        <end position="577"/>
    </location>
</feature>
<keyword evidence="3 8" id="KW-0378">Hydrolase</keyword>
<proteinExistence type="inferred from homology"/>
<evidence type="ECO:0000256" key="7">
    <source>
        <dbReference type="ARBA" id="ARBA00023326"/>
    </source>
</evidence>
<dbReference type="InterPro" id="IPR050542">
    <property type="entry name" value="Glycosyl_Hydrlase18_Chitinase"/>
</dbReference>
<evidence type="ECO:0000259" key="12">
    <source>
        <dbReference type="PROSITE" id="PS51910"/>
    </source>
</evidence>
<feature type="signal peptide" evidence="11">
    <location>
        <begin position="1"/>
        <end position="22"/>
    </location>
</feature>
<dbReference type="Gene3D" id="3.20.20.80">
    <property type="entry name" value="Glycosidases"/>
    <property type="match status" value="1"/>
</dbReference>
<feature type="region of interest" description="Disordered" evidence="10">
    <location>
        <begin position="205"/>
        <end position="258"/>
    </location>
</feature>
<comment type="catalytic activity">
    <reaction evidence="1">
        <text>Random endo-hydrolysis of N-acetyl-beta-D-glucosaminide (1-&gt;4)-beta-linkages in chitin and chitodextrins.</text>
        <dbReference type="EC" id="3.2.1.14"/>
    </reaction>
</comment>
<evidence type="ECO:0000256" key="2">
    <source>
        <dbReference type="ARBA" id="ARBA00012729"/>
    </source>
</evidence>
<evidence type="ECO:0000256" key="8">
    <source>
        <dbReference type="RuleBase" id="RU000489"/>
    </source>
</evidence>
<dbReference type="PANTHER" id="PTHR45708">
    <property type="entry name" value="ENDOCHITINASE"/>
    <property type="match status" value="1"/>
</dbReference>
<feature type="chain" id="PRO_5040390926" description="chitinase" evidence="11">
    <location>
        <begin position="23"/>
        <end position="577"/>
    </location>
</feature>
<dbReference type="InterPro" id="IPR017853">
    <property type="entry name" value="GH"/>
</dbReference>
<dbReference type="Proteomes" id="UP000745764">
    <property type="component" value="Unassembled WGS sequence"/>
</dbReference>
<feature type="region of interest" description="Disordered" evidence="10">
    <location>
        <begin position="161"/>
        <end position="185"/>
    </location>
</feature>
<evidence type="ECO:0000256" key="5">
    <source>
        <dbReference type="ARBA" id="ARBA00023277"/>
    </source>
</evidence>
<evidence type="ECO:0000256" key="10">
    <source>
        <dbReference type="SAM" id="MobiDB-lite"/>
    </source>
</evidence>
<evidence type="ECO:0000256" key="9">
    <source>
        <dbReference type="RuleBase" id="RU004453"/>
    </source>
</evidence>
<evidence type="ECO:0000256" key="11">
    <source>
        <dbReference type="SAM" id="SignalP"/>
    </source>
</evidence>
<dbReference type="EC" id="3.2.1.14" evidence="2"/>
<evidence type="ECO:0000256" key="4">
    <source>
        <dbReference type="ARBA" id="ARBA00023024"/>
    </source>
</evidence>
<dbReference type="OrthoDB" id="6020543at2759"/>
<dbReference type="PROSITE" id="PS01095">
    <property type="entry name" value="GH18_1"/>
    <property type="match status" value="1"/>
</dbReference>
<dbReference type="GO" id="GO:0000272">
    <property type="term" value="P:polysaccharide catabolic process"/>
    <property type="evidence" value="ECO:0007669"/>
    <property type="project" value="UniProtKB-KW"/>
</dbReference>
<accession>A0A9N8KKV6</accession>
<keyword evidence="4" id="KW-0146">Chitin degradation</keyword>
<dbReference type="InterPro" id="IPR001579">
    <property type="entry name" value="Glyco_hydro_18_chit_AS"/>
</dbReference>
<dbReference type="PANTHER" id="PTHR45708:SF49">
    <property type="entry name" value="ENDOCHITINASE"/>
    <property type="match status" value="1"/>
</dbReference>
<gene>
    <name evidence="13" type="ORF">AWRI4620_LOCUS5953</name>
</gene>
<keyword evidence="14" id="KW-1185">Reference proteome</keyword>
<dbReference type="InterPro" id="IPR001223">
    <property type="entry name" value="Glyco_hydro18_cat"/>
</dbReference>
<sequence length="577" mass="60950">MLSLSTSGVFVSLIYLVGTVQSLHIHRPHKHEIIRRDNTTISLQREPSSAPATQAAELLETVTSIQEGLSDLPQDVLEFLKAIDDRLHEQEALLASLLAVFATASEAAPLSTTLAIANATSTQLLVSSSTSFKISSPTTVDTSSLTIATACRRGGADPLVPCSSSSDQVSPSISTTTSSTPRSRVTRTLTRTTHIPVSVTPFVQPLPFSNTTNSGETVQETSSASSIPVLPIPSVYSPPDTNGPSINTTATSADSQAMAPYNSVPSPTSTNYIFKTSRQNNVAVYYGQTPDTGTGDLLQLCQNSNVDIVVLAFVTSFFTNGGFPSANFGPSCKGSTTAQQLHAPGLEDCTDLAPEIVSCQQLGKPVLVSLGGYYSNVTFASDTEAIQLAKNLWDLFGGGDGLDASLRPFGDIIIDGFDLDNESKDSTSYTTFAQALRTLFASDTSKKYYLSAAPQCPRPDASIPISAMALCDFVFVQFYNSPSCDLSSDGYAASFGGWSDELYAANNKTKLFIGAGAFEGAGSGYVEGAALGHQISLARQLYTSNLGGVMLWDGVEGLANVDEYGNDYLVYAKGSLQ</sequence>
<dbReference type="GO" id="GO:0008843">
    <property type="term" value="F:endochitinase activity"/>
    <property type="evidence" value="ECO:0007669"/>
    <property type="project" value="UniProtKB-EC"/>
</dbReference>
<name>A0A9N8KKV6_9PEZI</name>
<organism evidence="13 14">
    <name type="scientific">Aureobasidium uvarum</name>
    <dbReference type="NCBI Taxonomy" id="2773716"/>
    <lineage>
        <taxon>Eukaryota</taxon>
        <taxon>Fungi</taxon>
        <taxon>Dikarya</taxon>
        <taxon>Ascomycota</taxon>
        <taxon>Pezizomycotina</taxon>
        <taxon>Dothideomycetes</taxon>
        <taxon>Dothideomycetidae</taxon>
        <taxon>Dothideales</taxon>
        <taxon>Saccotheciaceae</taxon>
        <taxon>Aureobasidium</taxon>
    </lineage>
</organism>
<comment type="caution">
    <text evidence="13">The sequence shown here is derived from an EMBL/GenBank/DDBJ whole genome shotgun (WGS) entry which is preliminary data.</text>
</comment>
<keyword evidence="5" id="KW-0119">Carbohydrate metabolism</keyword>
<comment type="similarity">
    <text evidence="9">Belongs to the glycosyl hydrolase 18 family.</text>
</comment>
<keyword evidence="11" id="KW-0732">Signal</keyword>
<feature type="compositionally biased region" description="Polar residues" evidence="10">
    <location>
        <begin position="207"/>
        <end position="226"/>
    </location>
</feature>
<keyword evidence="6 8" id="KW-0326">Glycosidase</keyword>
<dbReference type="Pfam" id="PF00704">
    <property type="entry name" value="Glyco_hydro_18"/>
    <property type="match status" value="1"/>
</dbReference>
<evidence type="ECO:0000256" key="1">
    <source>
        <dbReference type="ARBA" id="ARBA00000822"/>
    </source>
</evidence>
<dbReference type="GO" id="GO:0005576">
    <property type="term" value="C:extracellular region"/>
    <property type="evidence" value="ECO:0007669"/>
    <property type="project" value="TreeGrafter"/>
</dbReference>
<dbReference type="SUPFAM" id="SSF51445">
    <property type="entry name" value="(Trans)glycosidases"/>
    <property type="match status" value="1"/>
</dbReference>
<dbReference type="AlphaFoldDB" id="A0A9N8KKV6"/>
<dbReference type="GO" id="GO:0006032">
    <property type="term" value="P:chitin catabolic process"/>
    <property type="evidence" value="ECO:0007669"/>
    <property type="project" value="UniProtKB-KW"/>
</dbReference>
<evidence type="ECO:0000256" key="3">
    <source>
        <dbReference type="ARBA" id="ARBA00022801"/>
    </source>
</evidence>
<evidence type="ECO:0000313" key="14">
    <source>
        <dbReference type="Proteomes" id="UP000745764"/>
    </source>
</evidence>
<feature type="compositionally biased region" description="Low complexity" evidence="10">
    <location>
        <begin position="163"/>
        <end position="185"/>
    </location>
</feature>
<dbReference type="PROSITE" id="PS51910">
    <property type="entry name" value="GH18_2"/>
    <property type="match status" value="1"/>
</dbReference>
<keyword evidence="7" id="KW-0624">Polysaccharide degradation</keyword>
<feature type="compositionally biased region" description="Polar residues" evidence="10">
    <location>
        <begin position="239"/>
        <end position="255"/>
    </location>
</feature>
<evidence type="ECO:0000256" key="6">
    <source>
        <dbReference type="ARBA" id="ARBA00023295"/>
    </source>
</evidence>